<accession>A0A418WJ38</accession>
<organism evidence="1 2">
    <name type="scientific">Oleomonas cavernae</name>
    <dbReference type="NCBI Taxonomy" id="2320859"/>
    <lineage>
        <taxon>Bacteria</taxon>
        <taxon>Pseudomonadati</taxon>
        <taxon>Pseudomonadota</taxon>
        <taxon>Alphaproteobacteria</taxon>
        <taxon>Acetobacterales</taxon>
        <taxon>Acetobacteraceae</taxon>
        <taxon>Oleomonas</taxon>
    </lineage>
</organism>
<evidence type="ECO:0000313" key="2">
    <source>
        <dbReference type="Proteomes" id="UP000284605"/>
    </source>
</evidence>
<evidence type="ECO:0000313" key="1">
    <source>
        <dbReference type="EMBL" id="RJF90024.1"/>
    </source>
</evidence>
<dbReference type="EMBL" id="QYUK01000011">
    <property type="protein sequence ID" value="RJF90024.1"/>
    <property type="molecule type" value="Genomic_DNA"/>
</dbReference>
<dbReference type="Proteomes" id="UP000284605">
    <property type="component" value="Unassembled WGS sequence"/>
</dbReference>
<dbReference type="AlphaFoldDB" id="A0A418WJ38"/>
<dbReference type="InterPro" id="IPR012863">
    <property type="entry name" value="DUF1636"/>
</dbReference>
<sequence>MAGRGALAAAAPGVRVPGIGHAGPCQTLPPVIDAPEGVRSLSDLPTLHICTTCRPAGELADDAPRPGELLAQAVADLLAAEADAACHLNPVVCLASCERACTAVLSQAGKWSYIVGELTADHAADLIAYARAYGASGAGIVLRSGRPASLHHNIIARVPALAPVFKDAAQ</sequence>
<protein>
    <submittedName>
        <fullName evidence="1">DUF1636 domain-containing protein</fullName>
    </submittedName>
</protein>
<keyword evidence="2" id="KW-1185">Reference proteome</keyword>
<name>A0A418WJ38_9PROT</name>
<dbReference type="Pfam" id="PF07845">
    <property type="entry name" value="DUF1636"/>
    <property type="match status" value="1"/>
</dbReference>
<reference evidence="1 2" key="1">
    <citation type="submission" date="2018-09" db="EMBL/GenBank/DDBJ databases">
        <authorList>
            <person name="Zhu H."/>
        </authorList>
    </citation>
    <scope>NUCLEOTIDE SEQUENCE [LARGE SCALE GENOMIC DNA]</scope>
    <source>
        <strain evidence="1 2">K1W22B-8</strain>
    </source>
</reference>
<proteinExistence type="predicted"/>
<gene>
    <name evidence="1" type="ORF">D3874_15515</name>
</gene>
<comment type="caution">
    <text evidence="1">The sequence shown here is derived from an EMBL/GenBank/DDBJ whole genome shotgun (WGS) entry which is preliminary data.</text>
</comment>